<evidence type="ECO:0000313" key="4">
    <source>
        <dbReference type="Proteomes" id="UP001203058"/>
    </source>
</evidence>
<sequence>MKLARSRVAVIALAALAVSGCGVFKKGAPKTPVLGERVSVLTTEQDVVVDPATADLPMSLPEPVANTEWAQSGGNASKSMGHLALGQSLGEAWVVSIGQGGSVRGRLAAAPVVADGRIYTIDTQATVRAFDAQTGASVWATQFGTEKGNNPSLFGGGVSYDNGRIYATNGLGYVAAIDARNGGIVWQVHPGGPLRGSPTVSGDAVYVISQDNQIYSLKTSDGTQNWSSAAALEIAGVFGSASPAVGQGTVVAGFSSGELNAYRYENGRNVWQDQLSRTTIRTSVASISDVDADPVIDNGQVIALGQGGRMVSLELISGQRQWELNIAGISTPWVVSDWAFVVTDDARLIAVARGSGKVRWIAQLPAFRHPKKKAGPISYSGPVLAGGRLIVVSTEGTLINVDPTNGSFQSQTAIKSSISLSPVVANKTLYILDDDGRLHAWR</sequence>
<dbReference type="Pfam" id="PF13360">
    <property type="entry name" value="PQQ_2"/>
    <property type="match status" value="2"/>
</dbReference>
<evidence type="ECO:0000313" key="3">
    <source>
        <dbReference type="EMBL" id="MCH8616337.1"/>
    </source>
</evidence>
<dbReference type="InterPro" id="IPR011047">
    <property type="entry name" value="Quinoprotein_ADH-like_sf"/>
</dbReference>
<dbReference type="SUPFAM" id="SSF50998">
    <property type="entry name" value="Quinoprotein alcohol dehydrogenase-like"/>
    <property type="match status" value="1"/>
</dbReference>
<dbReference type="Proteomes" id="UP001203058">
    <property type="component" value="Unassembled WGS sequence"/>
</dbReference>
<gene>
    <name evidence="3" type="ORF">LZ016_09515</name>
</gene>
<dbReference type="InterPro" id="IPR002372">
    <property type="entry name" value="PQQ_rpt_dom"/>
</dbReference>
<dbReference type="PROSITE" id="PS51257">
    <property type="entry name" value="PROKAR_LIPOPROTEIN"/>
    <property type="match status" value="1"/>
</dbReference>
<keyword evidence="1" id="KW-0732">Signal</keyword>
<proteinExistence type="predicted"/>
<dbReference type="PANTHER" id="PTHR34512:SF30">
    <property type="entry name" value="OUTER MEMBRANE PROTEIN ASSEMBLY FACTOR BAMB"/>
    <property type="match status" value="1"/>
</dbReference>
<name>A0ABS9VPK4_9SPHN</name>
<feature type="signal peptide" evidence="1">
    <location>
        <begin position="1"/>
        <end position="17"/>
    </location>
</feature>
<organism evidence="3 4">
    <name type="scientific">Sphingomonas telluris</name>
    <dbReference type="NCBI Taxonomy" id="2907998"/>
    <lineage>
        <taxon>Bacteria</taxon>
        <taxon>Pseudomonadati</taxon>
        <taxon>Pseudomonadota</taxon>
        <taxon>Alphaproteobacteria</taxon>
        <taxon>Sphingomonadales</taxon>
        <taxon>Sphingomonadaceae</taxon>
        <taxon>Sphingomonas</taxon>
    </lineage>
</organism>
<feature type="domain" description="Pyrrolo-quinoline quinone repeat" evidence="2">
    <location>
        <begin position="381"/>
        <end position="440"/>
    </location>
</feature>
<dbReference type="InterPro" id="IPR018391">
    <property type="entry name" value="PQQ_b-propeller_rpt"/>
</dbReference>
<dbReference type="InterPro" id="IPR015943">
    <property type="entry name" value="WD40/YVTN_repeat-like_dom_sf"/>
</dbReference>
<evidence type="ECO:0000256" key="1">
    <source>
        <dbReference type="SAM" id="SignalP"/>
    </source>
</evidence>
<protein>
    <submittedName>
        <fullName evidence="3">PQQ-binding-like beta-propeller repeat protein</fullName>
    </submittedName>
</protein>
<reference evidence="3 4" key="1">
    <citation type="submission" date="2022-03" db="EMBL/GenBank/DDBJ databases">
        <authorList>
            <person name="Jo J.-H."/>
            <person name="Im W.-T."/>
        </authorList>
    </citation>
    <scope>NUCLEOTIDE SEQUENCE [LARGE SCALE GENOMIC DNA]</scope>
    <source>
        <strain evidence="3 4">SM33</strain>
    </source>
</reference>
<dbReference type="RefSeq" id="WP_241447139.1">
    <property type="nucleotide sequence ID" value="NZ_JAKZHW010000001.1"/>
</dbReference>
<accession>A0ABS9VPK4</accession>
<evidence type="ECO:0000259" key="2">
    <source>
        <dbReference type="Pfam" id="PF13360"/>
    </source>
</evidence>
<dbReference type="Gene3D" id="2.130.10.10">
    <property type="entry name" value="YVTN repeat-like/Quinoprotein amine dehydrogenase"/>
    <property type="match status" value="1"/>
</dbReference>
<keyword evidence="4" id="KW-1185">Reference proteome</keyword>
<feature type="domain" description="Pyrrolo-quinoline quinone repeat" evidence="2">
    <location>
        <begin position="125"/>
        <end position="361"/>
    </location>
</feature>
<dbReference type="EMBL" id="JAKZHW010000001">
    <property type="protein sequence ID" value="MCH8616337.1"/>
    <property type="molecule type" value="Genomic_DNA"/>
</dbReference>
<dbReference type="SMART" id="SM00564">
    <property type="entry name" value="PQQ"/>
    <property type="match status" value="7"/>
</dbReference>
<feature type="chain" id="PRO_5047253584" evidence="1">
    <location>
        <begin position="18"/>
        <end position="442"/>
    </location>
</feature>
<dbReference type="PANTHER" id="PTHR34512">
    <property type="entry name" value="CELL SURFACE PROTEIN"/>
    <property type="match status" value="1"/>
</dbReference>
<comment type="caution">
    <text evidence="3">The sequence shown here is derived from an EMBL/GenBank/DDBJ whole genome shotgun (WGS) entry which is preliminary data.</text>
</comment>